<sequence>MPGTERRSLRLKGYDYSARGAYFLTICVKDRKCTLGRVVGPMGTSAPTGGIPALVRYFKRQMTGRLGEAIWQRSYYGHVIRSEADYLRIWEYMDTNPARWGEDAYYIAQES</sequence>
<dbReference type="AlphaFoldDB" id="A0AAX1KL46"/>
<organism evidence="2 3">
    <name type="scientific">Flavonifractor plautii</name>
    <name type="common">Fusobacterium plautii</name>
    <dbReference type="NCBI Taxonomy" id="292800"/>
    <lineage>
        <taxon>Bacteria</taxon>
        <taxon>Bacillati</taxon>
        <taxon>Bacillota</taxon>
        <taxon>Clostridia</taxon>
        <taxon>Eubacteriales</taxon>
        <taxon>Oscillospiraceae</taxon>
        <taxon>Flavonifractor</taxon>
    </lineage>
</organism>
<dbReference type="InterPro" id="IPR052715">
    <property type="entry name" value="RAYT_transposase"/>
</dbReference>
<dbReference type="KEGG" id="fpla:A4U99_05425"/>
<dbReference type="GO" id="GO:0006313">
    <property type="term" value="P:DNA transposition"/>
    <property type="evidence" value="ECO:0007669"/>
    <property type="project" value="InterPro"/>
</dbReference>
<proteinExistence type="predicted"/>
<evidence type="ECO:0000313" key="3">
    <source>
        <dbReference type="Proteomes" id="UP000595792"/>
    </source>
</evidence>
<dbReference type="EMBL" id="CP065315">
    <property type="protein sequence ID" value="QQR06691.1"/>
    <property type="molecule type" value="Genomic_DNA"/>
</dbReference>
<dbReference type="SMART" id="SM01321">
    <property type="entry name" value="Y1_Tnp"/>
    <property type="match status" value="1"/>
</dbReference>
<dbReference type="PANTHER" id="PTHR36966">
    <property type="entry name" value="REP-ASSOCIATED TYROSINE TRANSPOSASE"/>
    <property type="match status" value="1"/>
</dbReference>
<evidence type="ECO:0000259" key="1">
    <source>
        <dbReference type="SMART" id="SM01321"/>
    </source>
</evidence>
<dbReference type="InterPro" id="IPR002686">
    <property type="entry name" value="Transposase_17"/>
</dbReference>
<gene>
    <name evidence="2" type="ORF">I5Q84_04105</name>
</gene>
<feature type="domain" description="Transposase IS200-like" evidence="1">
    <location>
        <begin position="17"/>
        <end position="96"/>
    </location>
</feature>
<protein>
    <recommendedName>
        <fullName evidence="1">Transposase IS200-like domain-containing protein</fullName>
    </recommendedName>
</protein>
<dbReference type="Proteomes" id="UP000595792">
    <property type="component" value="Chromosome"/>
</dbReference>
<reference evidence="2 3" key="1">
    <citation type="submission" date="2020-11" db="EMBL/GenBank/DDBJ databases">
        <title>Closed and high quality bacterial genomes of the OMM12 community.</title>
        <authorList>
            <person name="Marbouty M."/>
            <person name="Lamy-Besnier Q."/>
            <person name="Debarbieux L."/>
            <person name="Koszul R."/>
        </authorList>
    </citation>
    <scope>NUCLEOTIDE SEQUENCE [LARGE SCALE GENOMIC DNA]</scope>
    <source>
        <strain evidence="2 3">YL31</strain>
    </source>
</reference>
<dbReference type="PANTHER" id="PTHR36966:SF1">
    <property type="entry name" value="REP-ASSOCIATED TYROSINE TRANSPOSASE"/>
    <property type="match status" value="1"/>
</dbReference>
<dbReference type="GO" id="GO:0004803">
    <property type="term" value="F:transposase activity"/>
    <property type="evidence" value="ECO:0007669"/>
    <property type="project" value="InterPro"/>
</dbReference>
<accession>A0AAX1KL46</accession>
<evidence type="ECO:0000313" key="2">
    <source>
        <dbReference type="EMBL" id="QQR06691.1"/>
    </source>
</evidence>
<dbReference type="GO" id="GO:0043565">
    <property type="term" value="F:sequence-specific DNA binding"/>
    <property type="evidence" value="ECO:0007669"/>
    <property type="project" value="TreeGrafter"/>
</dbReference>
<dbReference type="InterPro" id="IPR036515">
    <property type="entry name" value="Transposase_17_sf"/>
</dbReference>
<dbReference type="Gene3D" id="3.30.70.1290">
    <property type="entry name" value="Transposase IS200-like"/>
    <property type="match status" value="1"/>
</dbReference>
<name>A0AAX1KL46_FLAPL</name>
<dbReference type="SUPFAM" id="SSF143422">
    <property type="entry name" value="Transposase IS200-like"/>
    <property type="match status" value="1"/>
</dbReference>